<reference evidence="9 10" key="1">
    <citation type="journal article" date="2016" name="Nat. Commun.">
        <title>Ectomycorrhizal ecology is imprinted in the genome of the dominant symbiotic fungus Cenococcum geophilum.</title>
        <authorList>
            <consortium name="DOE Joint Genome Institute"/>
            <person name="Peter M."/>
            <person name="Kohler A."/>
            <person name="Ohm R.A."/>
            <person name="Kuo A."/>
            <person name="Krutzmann J."/>
            <person name="Morin E."/>
            <person name="Arend M."/>
            <person name="Barry K.W."/>
            <person name="Binder M."/>
            <person name="Choi C."/>
            <person name="Clum A."/>
            <person name="Copeland A."/>
            <person name="Grisel N."/>
            <person name="Haridas S."/>
            <person name="Kipfer T."/>
            <person name="LaButti K."/>
            <person name="Lindquist E."/>
            <person name="Lipzen A."/>
            <person name="Maire R."/>
            <person name="Meier B."/>
            <person name="Mihaltcheva S."/>
            <person name="Molinier V."/>
            <person name="Murat C."/>
            <person name="Poggeler S."/>
            <person name="Quandt C.A."/>
            <person name="Sperisen C."/>
            <person name="Tritt A."/>
            <person name="Tisserant E."/>
            <person name="Crous P.W."/>
            <person name="Henrissat B."/>
            <person name="Nehls U."/>
            <person name="Egli S."/>
            <person name="Spatafora J.W."/>
            <person name="Grigoriev I.V."/>
            <person name="Martin F.M."/>
        </authorList>
    </citation>
    <scope>NUCLEOTIDE SEQUENCE [LARGE SCALE GENOMIC DNA]</scope>
    <source>
        <strain evidence="9 10">CBS 207.34</strain>
    </source>
</reference>
<dbReference type="Proteomes" id="UP000250140">
    <property type="component" value="Unassembled WGS sequence"/>
</dbReference>
<dbReference type="EMBL" id="KV750597">
    <property type="protein sequence ID" value="OCL04124.1"/>
    <property type="molecule type" value="Genomic_DNA"/>
</dbReference>
<evidence type="ECO:0000256" key="6">
    <source>
        <dbReference type="ARBA" id="ARBA00022837"/>
    </source>
</evidence>
<sequence>LVHTVCENGNCIGVPFRVAADQVQLFLKKDPDFDVRSIMRKDFDQIFHASVQQFSSIIRTDDPDLSQFREAGGKLITWHGLADQLIFPNSTRQYYDRVLDVDANVREYFRYFEAPGVAHCFGGPGGPPVDAFERLIRWVEQLEAPEILNTASPRNKDGIVSHQPLCTYPSLARFKGKVFRIAGCAAKNYLARP</sequence>
<dbReference type="OrthoDB" id="3039123at2759"/>
<evidence type="ECO:0000256" key="2">
    <source>
        <dbReference type="ARBA" id="ARBA00022487"/>
    </source>
</evidence>
<feature type="non-terminal residue" evidence="9">
    <location>
        <position position="1"/>
    </location>
</feature>
<evidence type="ECO:0000256" key="4">
    <source>
        <dbReference type="ARBA" id="ARBA00022729"/>
    </source>
</evidence>
<dbReference type="Pfam" id="PF07519">
    <property type="entry name" value="Tannase"/>
    <property type="match status" value="1"/>
</dbReference>
<dbReference type="InterPro" id="IPR011118">
    <property type="entry name" value="Tannase/feruloyl_esterase"/>
</dbReference>
<keyword evidence="3" id="KW-0479">Metal-binding</keyword>
<keyword evidence="4" id="KW-0732">Signal</keyword>
<evidence type="ECO:0000313" key="10">
    <source>
        <dbReference type="Proteomes" id="UP000250140"/>
    </source>
</evidence>
<evidence type="ECO:0000256" key="7">
    <source>
        <dbReference type="ARBA" id="ARBA00023157"/>
    </source>
</evidence>
<keyword evidence="5 8" id="KW-0378">Hydrolase</keyword>
<evidence type="ECO:0000256" key="3">
    <source>
        <dbReference type="ARBA" id="ARBA00022723"/>
    </source>
</evidence>
<dbReference type="PANTHER" id="PTHR33938">
    <property type="entry name" value="FERULOYL ESTERASE B-RELATED"/>
    <property type="match status" value="1"/>
</dbReference>
<organism evidence="9 10">
    <name type="scientific">Glonium stellatum</name>
    <dbReference type="NCBI Taxonomy" id="574774"/>
    <lineage>
        <taxon>Eukaryota</taxon>
        <taxon>Fungi</taxon>
        <taxon>Dikarya</taxon>
        <taxon>Ascomycota</taxon>
        <taxon>Pezizomycotina</taxon>
        <taxon>Dothideomycetes</taxon>
        <taxon>Pleosporomycetidae</taxon>
        <taxon>Gloniales</taxon>
        <taxon>Gloniaceae</taxon>
        <taxon>Glonium</taxon>
    </lineage>
</organism>
<keyword evidence="2" id="KW-0719">Serine esterase</keyword>
<dbReference type="EC" id="3.1.1.-" evidence="8"/>
<dbReference type="AlphaFoldDB" id="A0A8E2JNV2"/>
<proteinExistence type="inferred from homology"/>
<dbReference type="PANTHER" id="PTHR33938:SF8">
    <property type="entry name" value="CARBOXYLIC ESTER HYDROLASE"/>
    <property type="match status" value="1"/>
</dbReference>
<accession>A0A8E2JNV2</accession>
<gene>
    <name evidence="9" type="ORF">AOQ84DRAFT_301486</name>
</gene>
<protein>
    <recommendedName>
        <fullName evidence="8">Carboxylic ester hydrolase</fullName>
        <ecNumber evidence="8">3.1.1.-</ecNumber>
    </recommendedName>
</protein>
<evidence type="ECO:0000256" key="8">
    <source>
        <dbReference type="RuleBase" id="RU361238"/>
    </source>
</evidence>
<dbReference type="GO" id="GO:0030600">
    <property type="term" value="F:feruloyl esterase activity"/>
    <property type="evidence" value="ECO:0007669"/>
    <property type="project" value="UniProtKB-ARBA"/>
</dbReference>
<dbReference type="InterPro" id="IPR029058">
    <property type="entry name" value="AB_hydrolase_fold"/>
</dbReference>
<dbReference type="GO" id="GO:0046872">
    <property type="term" value="F:metal ion binding"/>
    <property type="evidence" value="ECO:0007669"/>
    <property type="project" value="UniProtKB-KW"/>
</dbReference>
<keyword evidence="6" id="KW-0106">Calcium</keyword>
<evidence type="ECO:0000313" key="9">
    <source>
        <dbReference type="EMBL" id="OCL04124.1"/>
    </source>
</evidence>
<name>A0A8E2JNV2_9PEZI</name>
<evidence type="ECO:0000256" key="5">
    <source>
        <dbReference type="ARBA" id="ARBA00022801"/>
    </source>
</evidence>
<comment type="similarity">
    <text evidence="1 8">Belongs to the tannase family.</text>
</comment>
<evidence type="ECO:0000256" key="1">
    <source>
        <dbReference type="ARBA" id="ARBA00006249"/>
    </source>
</evidence>
<keyword evidence="7" id="KW-1015">Disulfide bond</keyword>
<dbReference type="SUPFAM" id="SSF53474">
    <property type="entry name" value="alpha/beta-Hydrolases"/>
    <property type="match status" value="1"/>
</dbReference>
<keyword evidence="10" id="KW-1185">Reference proteome</keyword>